<protein>
    <submittedName>
        <fullName evidence="3">DUF2062 domain-containing protein</fullName>
    </submittedName>
</protein>
<dbReference type="AlphaFoldDB" id="A0A2U2HLX3"/>
<keyword evidence="4" id="KW-1185">Reference proteome</keyword>
<keyword evidence="1" id="KW-1133">Transmembrane helix</keyword>
<evidence type="ECO:0000313" key="4">
    <source>
        <dbReference type="Proteomes" id="UP000241421"/>
    </source>
</evidence>
<name>A0A2U2HLX3_9BURK</name>
<evidence type="ECO:0000256" key="1">
    <source>
        <dbReference type="SAM" id="Phobius"/>
    </source>
</evidence>
<dbReference type="Proteomes" id="UP000241421">
    <property type="component" value="Unassembled WGS sequence"/>
</dbReference>
<keyword evidence="1" id="KW-0812">Transmembrane</keyword>
<accession>A0A2U2HLX3</accession>
<evidence type="ECO:0000259" key="2">
    <source>
        <dbReference type="Pfam" id="PF09835"/>
    </source>
</evidence>
<keyword evidence="1" id="KW-0472">Membrane</keyword>
<proteinExistence type="predicted"/>
<comment type="caution">
    <text evidence="3">The sequence shown here is derived from an EMBL/GenBank/DDBJ whole genome shotgun (WGS) entry which is preliminary data.</text>
</comment>
<dbReference type="Pfam" id="PF09835">
    <property type="entry name" value="DUF2062"/>
    <property type="match status" value="1"/>
</dbReference>
<evidence type="ECO:0000313" key="3">
    <source>
        <dbReference type="EMBL" id="PWF48493.1"/>
    </source>
</evidence>
<dbReference type="InterPro" id="IPR018639">
    <property type="entry name" value="DUF2062"/>
</dbReference>
<gene>
    <name evidence="3" type="ORF">C7C56_011705</name>
</gene>
<sequence>MGDAGAADQSVAGQVEVIGRLSRLVEWMQDVGLPMALGLGVFALAATGYMLVAGLWRWRVQRRWARRSRRGAAASA</sequence>
<feature type="domain" description="DUF2062" evidence="2">
    <location>
        <begin position="19"/>
        <end position="64"/>
    </location>
</feature>
<organism evidence="3 4">
    <name type="scientific">Massilia glaciei</name>
    <dbReference type="NCBI Taxonomy" id="1524097"/>
    <lineage>
        <taxon>Bacteria</taxon>
        <taxon>Pseudomonadati</taxon>
        <taxon>Pseudomonadota</taxon>
        <taxon>Betaproteobacteria</taxon>
        <taxon>Burkholderiales</taxon>
        <taxon>Oxalobacteraceae</taxon>
        <taxon>Telluria group</taxon>
        <taxon>Massilia</taxon>
    </lineage>
</organism>
<feature type="transmembrane region" description="Helical" evidence="1">
    <location>
        <begin position="31"/>
        <end position="56"/>
    </location>
</feature>
<dbReference type="EMBL" id="PXWF02000191">
    <property type="protein sequence ID" value="PWF48493.1"/>
    <property type="molecule type" value="Genomic_DNA"/>
</dbReference>
<reference evidence="3 4" key="1">
    <citation type="submission" date="2018-04" db="EMBL/GenBank/DDBJ databases">
        <title>Massilia violaceinigra sp. nov., a novel purple-pigmented bacterium isolated from Tianshan glacier, Xinjiang, China.</title>
        <authorList>
            <person name="Wang H."/>
        </authorList>
    </citation>
    <scope>NUCLEOTIDE SEQUENCE [LARGE SCALE GENOMIC DNA]</scope>
    <source>
        <strain evidence="3 4">B448-2</strain>
    </source>
</reference>